<evidence type="ECO:0000256" key="6">
    <source>
        <dbReference type="ARBA" id="ARBA00023121"/>
    </source>
</evidence>
<dbReference type="EMBL" id="FWEW01001418">
    <property type="protein sequence ID" value="SLM37073.1"/>
    <property type="molecule type" value="Genomic_DNA"/>
</dbReference>
<evidence type="ECO:0000313" key="11">
    <source>
        <dbReference type="EMBL" id="SLM37073.1"/>
    </source>
</evidence>
<evidence type="ECO:0000256" key="1">
    <source>
        <dbReference type="ARBA" id="ARBA00004173"/>
    </source>
</evidence>
<evidence type="ECO:0000256" key="8">
    <source>
        <dbReference type="RuleBase" id="RU366063"/>
    </source>
</evidence>
<comment type="subcellular location">
    <subcellularLocation>
        <location evidence="1 8">Mitochondrion</location>
    </subcellularLocation>
</comment>
<keyword evidence="7 8" id="KW-0496">Mitochondrion</keyword>
<comment type="pathway">
    <text evidence="2 8">Cofactor biosynthesis; ubiquinone biosynthesis.</text>
</comment>
<evidence type="ECO:0000256" key="9">
    <source>
        <dbReference type="SAM" id="MobiDB-lite"/>
    </source>
</evidence>
<evidence type="ECO:0000256" key="7">
    <source>
        <dbReference type="ARBA" id="ARBA00023128"/>
    </source>
</evidence>
<keyword evidence="5" id="KW-0809">Transit peptide</keyword>
<keyword evidence="11" id="KW-0830">Ubiquinone</keyword>
<dbReference type="GO" id="GO:0008289">
    <property type="term" value="F:lipid binding"/>
    <property type="evidence" value="ECO:0007669"/>
    <property type="project" value="UniProtKB-UniRule"/>
</dbReference>
<feature type="domain" description="COQ9 C-terminal" evidence="10">
    <location>
        <begin position="153"/>
        <end position="221"/>
    </location>
</feature>
<proteinExistence type="inferred from homology"/>
<reference evidence="12" key="1">
    <citation type="submission" date="2017-03" db="EMBL/GenBank/DDBJ databases">
        <authorList>
            <person name="Sharma R."/>
            <person name="Thines M."/>
        </authorList>
    </citation>
    <scope>NUCLEOTIDE SEQUENCE [LARGE SCALE GENOMIC DNA]</scope>
</reference>
<dbReference type="UniPathway" id="UPA00232"/>
<dbReference type="GO" id="GO:0005743">
    <property type="term" value="C:mitochondrial inner membrane"/>
    <property type="evidence" value="ECO:0007669"/>
    <property type="project" value="TreeGrafter"/>
</dbReference>
<comment type="similarity">
    <text evidence="3 8">Belongs to the COQ9 family.</text>
</comment>
<keyword evidence="12" id="KW-1185">Reference proteome</keyword>
<sequence>MAAMRSSRPVLLNSRRCSPAAKRSTPYTNRSYHSYEHDEPPPFNENEKAILSAALSHVPAHGFTTTSLSHGARDAGYLDASVNLFPRGAFDLVIYHLVTQRLALKDHVQFPEQKLGVGAKVRLLALQRLWRNKPIIHKWQEALAVMAQPSNLPTSLAELARLSDEIWFLAGDSSVDTSWYTKRAGLSAIYSSTEVFMTQDTSADFVDTERFFDRQLQVSRTLGGALASIGQWVNFTGHASTNILRSKGVWV</sequence>
<dbReference type="Proteomes" id="UP000192927">
    <property type="component" value="Unassembled WGS sequence"/>
</dbReference>
<name>A0A1W5D1R8_9LECA</name>
<keyword evidence="4 8" id="KW-0831">Ubiquinone biosynthesis</keyword>
<dbReference type="InterPro" id="IPR012762">
    <property type="entry name" value="Ubiq_biosynth_COQ9"/>
</dbReference>
<dbReference type="Pfam" id="PF08511">
    <property type="entry name" value="COQ9"/>
    <property type="match status" value="1"/>
</dbReference>
<dbReference type="FunFam" id="1.10.357.10:FF:000004">
    <property type="entry name" value="Ubiquinone biosynthesis protein COQ9, mitochondrial"/>
    <property type="match status" value="1"/>
</dbReference>
<evidence type="ECO:0000256" key="4">
    <source>
        <dbReference type="ARBA" id="ARBA00022688"/>
    </source>
</evidence>
<dbReference type="NCBIfam" id="TIGR02396">
    <property type="entry name" value="diverge_rpsU"/>
    <property type="match status" value="1"/>
</dbReference>
<organism evidence="11 12">
    <name type="scientific">Lasallia pustulata</name>
    <dbReference type="NCBI Taxonomy" id="136370"/>
    <lineage>
        <taxon>Eukaryota</taxon>
        <taxon>Fungi</taxon>
        <taxon>Dikarya</taxon>
        <taxon>Ascomycota</taxon>
        <taxon>Pezizomycotina</taxon>
        <taxon>Lecanoromycetes</taxon>
        <taxon>OSLEUM clade</taxon>
        <taxon>Umbilicariomycetidae</taxon>
        <taxon>Umbilicariales</taxon>
        <taxon>Umbilicariaceae</taxon>
        <taxon>Lasallia</taxon>
    </lineage>
</organism>
<evidence type="ECO:0000256" key="2">
    <source>
        <dbReference type="ARBA" id="ARBA00004749"/>
    </source>
</evidence>
<comment type="function">
    <text evidence="8">Membrane-associated protein that warps the membrane surface to access and bind aromatic isoprenes with high specificity, including ubiquinone (CoQ) isoprene intermediates and presents them directly to Coq7, therefore facilitating the Coq7-mediated hydroxylase step. Participates in the biosynthesis of coenzyme Q, also named ubiquinone, an essential lipid-soluble electron transporter for aerobic cellular respiration.</text>
</comment>
<dbReference type="PANTHER" id="PTHR21427:SF19">
    <property type="entry name" value="UBIQUINONE BIOSYNTHESIS PROTEIN COQ9, MITOCHONDRIAL"/>
    <property type="match status" value="1"/>
</dbReference>
<dbReference type="AlphaFoldDB" id="A0A1W5D1R8"/>
<dbReference type="InterPro" id="IPR013718">
    <property type="entry name" value="COQ9_C"/>
</dbReference>
<accession>A0A1W5D1R8</accession>
<evidence type="ECO:0000313" key="12">
    <source>
        <dbReference type="Proteomes" id="UP000192927"/>
    </source>
</evidence>
<keyword evidence="6 8" id="KW-0446">Lipid-binding</keyword>
<dbReference type="PANTHER" id="PTHR21427">
    <property type="entry name" value="UBIQUINONE BIOSYNTHESIS PROTEIN COQ9, MITOCHONDRIAL"/>
    <property type="match status" value="1"/>
</dbReference>
<evidence type="ECO:0000256" key="5">
    <source>
        <dbReference type="ARBA" id="ARBA00022946"/>
    </source>
</evidence>
<dbReference type="Gene3D" id="1.10.357.10">
    <property type="entry name" value="Tetracycline Repressor, domain 2"/>
    <property type="match status" value="1"/>
</dbReference>
<dbReference type="GO" id="GO:0006744">
    <property type="term" value="P:ubiquinone biosynthetic process"/>
    <property type="evidence" value="ECO:0007669"/>
    <property type="project" value="UniProtKB-UniRule"/>
</dbReference>
<feature type="region of interest" description="Disordered" evidence="9">
    <location>
        <begin position="1"/>
        <end position="40"/>
    </location>
</feature>
<evidence type="ECO:0000259" key="10">
    <source>
        <dbReference type="Pfam" id="PF08511"/>
    </source>
</evidence>
<protein>
    <recommendedName>
        <fullName evidence="8">Ubiquinone biosynthesis protein</fullName>
    </recommendedName>
</protein>
<evidence type="ECO:0000256" key="3">
    <source>
        <dbReference type="ARBA" id="ARBA00010766"/>
    </source>
</evidence>